<reference evidence="5" key="1">
    <citation type="submission" date="2016-10" db="EMBL/GenBank/DDBJ databases">
        <title>Comparative genomics uncovers the prolific and rare metabolic potential of the cyanobacterial genus Moorea.</title>
        <authorList>
            <person name="Leao T."/>
            <person name="Castelao G."/>
            <person name="Korobeynikov A."/>
            <person name="Monroe E.A."/>
            <person name="Podell S."/>
            <person name="Glukhov E."/>
            <person name="Allen E."/>
            <person name="Gerwick W.H."/>
            <person name="Gerwick L."/>
        </authorList>
    </citation>
    <scope>NUCLEOTIDE SEQUENCE [LARGE SCALE GENOMIC DNA]</scope>
    <source>
        <strain evidence="5">PAL-8-15-08-1</strain>
    </source>
</reference>
<dbReference type="KEGG" id="mpro:BJP34_32045"/>
<keyword evidence="2" id="KW-1015">Disulfide bond</keyword>
<evidence type="ECO:0000256" key="2">
    <source>
        <dbReference type="ARBA" id="ARBA00023157"/>
    </source>
</evidence>
<dbReference type="SUPFAM" id="SSF51126">
    <property type="entry name" value="Pectin lyase-like"/>
    <property type="match status" value="2"/>
</dbReference>
<dbReference type="AlphaFoldDB" id="A0A1D8U0X5"/>
<evidence type="ECO:0000313" key="5">
    <source>
        <dbReference type="Proteomes" id="UP000177870"/>
    </source>
</evidence>
<gene>
    <name evidence="4" type="ORF">BJP34_32045</name>
</gene>
<evidence type="ECO:0000313" key="4">
    <source>
        <dbReference type="EMBL" id="AOX03454.1"/>
    </source>
</evidence>
<accession>A0A1D8U0X5</accession>
<sequence length="931" mass="98445">MKQSSKQPQQAKGEGGEITIEAKSVFVTNGGQVSTEINDSGNAGNISIIAEDDVIFDGAGKNEKNKTFSSIIFTRVRPQAVGNGGKVLIKAGSVSFTNGAEIISNTRGQGNGGDVEIIARDRVLFDGVNELIEVESGIFSDVQRDGQGNGGTITITVTEGSLAITKGAKLISSTQGQGNGGDVIIKVRDQVSIDGVGMNGTLSGIFSNVPTERIDSKSDQKGGSIDIEANSISVTDRARLDTSTSGNDRGGKIRLTTNTLTVQDRGEISTATLSQGNGGEIFVKAQESVLLLNDGVISSSVQEAATGNGGKINIITSSLSLINGGRVEARTLGLMPAVLASESYQDIVQRDQPVAYWRLDETTSIEKAVDSSGNGFNGTYNNGVTQGVPGVSGTAGKFDGNDDANVDVGIIVPGSELDISNKSFTVEAWVKPNEIKQQSYLGIHNEEEGTNNNGNSLYFRVTEKGFVRFGNFEEDLETRSNIINQADTWYHIVASYDQDSNTNTIFVNGREIRSNNQGAFTGQKPRVLIGNWAEADQNSKQPFLNQPFNGVIDEVAVYDQALSPERITSHFLLGQRNLGLSPESFPDSGANAGEITVNANSITISGVSPTNNTISSGLLSDSSGDFSGVAGDITINVTDSLKVEDGGIITVRSKKGVAGNLDITAKSLLLNGGKLLAETQLNRGEEGANITLNVSDWIVMLNESLISAEAFDQAKGGNITIKTDVLIAFPPTGPNGSDIIAKAEDGQGGEITINAEDVRLIEERRAIRGNGTNDIDASSDSGTQGIVTINTGNIDPSRGLDQLPINLTDPSSLIVASCPRSGKISVDELGEFIVTGRGGIPASPFDPIIGKTIIADWVTLDDQTLTEIDHNLDKNQTLAPSTEKNSKPKRIVEAQGWMTGPDGTIILTSFPTDTTSPPKPWYHYLSCRDFN</sequence>
<dbReference type="InterPro" id="IPR006558">
    <property type="entry name" value="LamG-like"/>
</dbReference>
<protein>
    <recommendedName>
        <fullName evidence="3">LamG-like jellyroll fold domain-containing protein</fullName>
    </recommendedName>
</protein>
<dbReference type="SUPFAM" id="SSF49899">
    <property type="entry name" value="Concanavalin A-like lectins/glucanases"/>
    <property type="match status" value="1"/>
</dbReference>
<dbReference type="Gene3D" id="2.160.20.10">
    <property type="entry name" value="Single-stranded right-handed beta-helix, Pectin lyase-like"/>
    <property type="match status" value="2"/>
</dbReference>
<keyword evidence="1" id="KW-0732">Signal</keyword>
<organism evidence="4 5">
    <name type="scientific">Moorena producens PAL-8-15-08-1</name>
    <dbReference type="NCBI Taxonomy" id="1458985"/>
    <lineage>
        <taxon>Bacteria</taxon>
        <taxon>Bacillati</taxon>
        <taxon>Cyanobacteriota</taxon>
        <taxon>Cyanophyceae</taxon>
        <taxon>Coleofasciculales</taxon>
        <taxon>Coleofasciculaceae</taxon>
        <taxon>Moorena</taxon>
    </lineage>
</organism>
<dbReference type="OrthoDB" id="436571at2"/>
<evidence type="ECO:0000256" key="1">
    <source>
        <dbReference type="ARBA" id="ARBA00022729"/>
    </source>
</evidence>
<dbReference type="SMART" id="SM00560">
    <property type="entry name" value="LamGL"/>
    <property type="match status" value="1"/>
</dbReference>
<dbReference type="EMBL" id="CP017599">
    <property type="protein sequence ID" value="AOX03454.1"/>
    <property type="molecule type" value="Genomic_DNA"/>
</dbReference>
<dbReference type="RefSeq" id="WP_070395830.1">
    <property type="nucleotide sequence ID" value="NZ_CP017599.1"/>
</dbReference>
<dbReference type="PANTHER" id="PTHR47635:SF2">
    <property type="entry name" value="LAMG-LIKE JELLYROLL FOLD DOMAIN-CONTAINING PROTEIN"/>
    <property type="match status" value="1"/>
</dbReference>
<dbReference type="PANTHER" id="PTHR47635">
    <property type="entry name" value="CUB DOMAIN-CONTAINING PROTEIN"/>
    <property type="match status" value="1"/>
</dbReference>
<dbReference type="InterPro" id="IPR013320">
    <property type="entry name" value="ConA-like_dom_sf"/>
</dbReference>
<dbReference type="STRING" id="1458985.BJP34_32045"/>
<dbReference type="InterPro" id="IPR011050">
    <property type="entry name" value="Pectin_lyase_fold/virulence"/>
</dbReference>
<proteinExistence type="predicted"/>
<dbReference type="Gene3D" id="2.60.120.200">
    <property type="match status" value="1"/>
</dbReference>
<dbReference type="Proteomes" id="UP000177870">
    <property type="component" value="Chromosome"/>
</dbReference>
<name>A0A1D8U0X5_9CYAN</name>
<dbReference type="InterPro" id="IPR012334">
    <property type="entry name" value="Pectin_lyas_fold"/>
</dbReference>
<feature type="domain" description="LamG-like jellyroll fold" evidence="3">
    <location>
        <begin position="422"/>
        <end position="565"/>
    </location>
</feature>
<evidence type="ECO:0000259" key="3">
    <source>
        <dbReference type="SMART" id="SM00560"/>
    </source>
</evidence>
<dbReference type="Pfam" id="PF13385">
    <property type="entry name" value="Laminin_G_3"/>
    <property type="match status" value="1"/>
</dbReference>